<dbReference type="PANTHER" id="PTHR11831">
    <property type="entry name" value="30S 40S RIBOSOMAL PROTEIN"/>
    <property type="match status" value="1"/>
</dbReference>
<dbReference type="CDD" id="cd00165">
    <property type="entry name" value="S4"/>
    <property type="match status" value="1"/>
</dbReference>
<keyword evidence="11" id="KW-1185">Reference proteome</keyword>
<dbReference type="Gene3D" id="3.10.290.10">
    <property type="entry name" value="RNA-binding S4 domain"/>
    <property type="match status" value="1"/>
</dbReference>
<feature type="domain" description="RNA-binding S4" evidence="9">
    <location>
        <begin position="36"/>
        <end position="100"/>
    </location>
</feature>
<accession>A0ABU1LZE6</accession>
<dbReference type="GO" id="GO:0005840">
    <property type="term" value="C:ribosome"/>
    <property type="evidence" value="ECO:0007669"/>
    <property type="project" value="UniProtKB-KW"/>
</dbReference>
<dbReference type="EMBL" id="JAVDRP010000015">
    <property type="protein sequence ID" value="MDR6412128.1"/>
    <property type="molecule type" value="Genomic_DNA"/>
</dbReference>
<dbReference type="SUPFAM" id="SSF55174">
    <property type="entry name" value="Alpha-L RNA-binding motif"/>
    <property type="match status" value="1"/>
</dbReference>
<keyword evidence="5 8" id="KW-0687">Ribonucleoprotein</keyword>
<dbReference type="Pfam" id="PF01479">
    <property type="entry name" value="S4"/>
    <property type="match status" value="1"/>
</dbReference>
<evidence type="ECO:0000256" key="5">
    <source>
        <dbReference type="ARBA" id="ARBA00023274"/>
    </source>
</evidence>
<evidence type="ECO:0000313" key="10">
    <source>
        <dbReference type="EMBL" id="MDR6412128.1"/>
    </source>
</evidence>
<evidence type="ECO:0000256" key="1">
    <source>
        <dbReference type="ARBA" id="ARBA00007465"/>
    </source>
</evidence>
<evidence type="ECO:0000256" key="2">
    <source>
        <dbReference type="ARBA" id="ARBA00022730"/>
    </source>
</evidence>
<evidence type="ECO:0000256" key="8">
    <source>
        <dbReference type="RuleBase" id="RU003699"/>
    </source>
</evidence>
<dbReference type="SMART" id="SM00363">
    <property type="entry name" value="S4"/>
    <property type="match status" value="1"/>
</dbReference>
<dbReference type="InterPro" id="IPR001912">
    <property type="entry name" value="Ribosomal_uS4_N"/>
</dbReference>
<dbReference type="InterPro" id="IPR022801">
    <property type="entry name" value="Ribosomal_uS4"/>
</dbReference>
<organism evidence="10 11">
    <name type="scientific">Paraburkholderia terricola</name>
    <dbReference type="NCBI Taxonomy" id="169427"/>
    <lineage>
        <taxon>Bacteria</taxon>
        <taxon>Pseudomonadati</taxon>
        <taxon>Pseudomonadota</taxon>
        <taxon>Betaproteobacteria</taxon>
        <taxon>Burkholderiales</taxon>
        <taxon>Burkholderiaceae</taxon>
        <taxon>Paraburkholderia</taxon>
    </lineage>
</organism>
<dbReference type="PANTHER" id="PTHR11831:SF4">
    <property type="entry name" value="SMALL RIBOSOMAL SUBUNIT PROTEIN US4M"/>
    <property type="match status" value="1"/>
</dbReference>
<comment type="similarity">
    <text evidence="1 8">Belongs to the universal ribosomal protein uS4 family.</text>
</comment>
<dbReference type="PROSITE" id="PS50889">
    <property type="entry name" value="S4"/>
    <property type="match status" value="1"/>
</dbReference>
<dbReference type="InterPro" id="IPR002942">
    <property type="entry name" value="S4_RNA-bd"/>
</dbReference>
<dbReference type="NCBIfam" id="NF003717">
    <property type="entry name" value="PRK05327.1"/>
    <property type="match status" value="1"/>
</dbReference>
<keyword evidence="2 7" id="KW-0699">rRNA-binding</keyword>
<protein>
    <recommendedName>
        <fullName evidence="6">Small ribosomal subunit protein uS4</fullName>
    </recommendedName>
</protein>
<evidence type="ECO:0000256" key="6">
    <source>
        <dbReference type="ARBA" id="ARBA00035254"/>
    </source>
</evidence>
<evidence type="ECO:0000259" key="9">
    <source>
        <dbReference type="SMART" id="SM00363"/>
    </source>
</evidence>
<comment type="caution">
    <text evidence="10">The sequence shown here is derived from an EMBL/GenBank/DDBJ whole genome shotgun (WGS) entry which is preliminary data.</text>
</comment>
<name>A0ABU1LZE6_9BURK</name>
<dbReference type="Proteomes" id="UP001264340">
    <property type="component" value="Unassembled WGS sequence"/>
</dbReference>
<dbReference type="PROSITE" id="PS00632">
    <property type="entry name" value="RIBOSOMAL_S4"/>
    <property type="match status" value="1"/>
</dbReference>
<evidence type="ECO:0000313" key="11">
    <source>
        <dbReference type="Proteomes" id="UP001264340"/>
    </source>
</evidence>
<dbReference type="InterPro" id="IPR036986">
    <property type="entry name" value="S4_RNA-bd_sf"/>
</dbReference>
<sequence>MKRIYGVLERQFRRYFAEADRLKGNTGENLLQLLESRLDNVVYRMGFGSTRAEARQLVSHKAITVNGVVSNIPSMQVKAGDVVAVREQKKKQARILEALSLAEQGGLPSWVAVDSKKFEGTFKQKPERSDIAGDINESLIVELYSR</sequence>
<dbReference type="NCBIfam" id="TIGR01017">
    <property type="entry name" value="rpsD_bact"/>
    <property type="match status" value="1"/>
</dbReference>
<dbReference type="InterPro" id="IPR018079">
    <property type="entry name" value="Ribosomal_uS4_CS"/>
</dbReference>
<reference evidence="10 11" key="1">
    <citation type="submission" date="2023-07" db="EMBL/GenBank/DDBJ databases">
        <title>Sorghum-associated microbial communities from plants grown in Nebraska, USA.</title>
        <authorList>
            <person name="Schachtman D."/>
        </authorList>
    </citation>
    <scope>NUCLEOTIDE SEQUENCE [LARGE SCALE GENOMIC DNA]</scope>
    <source>
        <strain evidence="10 11">DS1316</strain>
    </source>
</reference>
<evidence type="ECO:0000256" key="7">
    <source>
        <dbReference type="PROSITE-ProRule" id="PRU00182"/>
    </source>
</evidence>
<evidence type="ECO:0000256" key="4">
    <source>
        <dbReference type="ARBA" id="ARBA00022980"/>
    </source>
</evidence>
<gene>
    <name evidence="10" type="ORF">J2804_005562</name>
</gene>
<dbReference type="Gene3D" id="1.10.1050.10">
    <property type="entry name" value="Ribosomal Protein S4 Delta 41, Chain A, domain 1"/>
    <property type="match status" value="1"/>
</dbReference>
<keyword evidence="4 8" id="KW-0689">Ribosomal protein</keyword>
<evidence type="ECO:0000256" key="3">
    <source>
        <dbReference type="ARBA" id="ARBA00022884"/>
    </source>
</evidence>
<proteinExistence type="inferred from homology"/>
<dbReference type="Pfam" id="PF00163">
    <property type="entry name" value="Ribosomal_S4"/>
    <property type="match status" value="1"/>
</dbReference>
<dbReference type="InterPro" id="IPR005709">
    <property type="entry name" value="Ribosomal_uS4_bac-type"/>
</dbReference>
<keyword evidence="3 7" id="KW-0694">RNA-binding</keyword>